<evidence type="ECO:0000313" key="4">
    <source>
        <dbReference type="Proteomes" id="UP000028059"/>
    </source>
</evidence>
<protein>
    <recommendedName>
        <fullName evidence="5">Chromosome partition protein Smc</fullName>
    </recommendedName>
</protein>
<evidence type="ECO:0000313" key="3">
    <source>
        <dbReference type="EMBL" id="KEQ56618.1"/>
    </source>
</evidence>
<dbReference type="EMBL" id="JOKN01000014">
    <property type="protein sequence ID" value="KEQ56618.1"/>
    <property type="molecule type" value="Genomic_DNA"/>
</dbReference>
<accession>A0A081RN45</accession>
<gene>
    <name evidence="3" type="ORF">AAA799N04_00947</name>
</gene>
<proteinExistence type="predicted"/>
<comment type="caution">
    <text evidence="3">The sequence shown here is derived from an EMBL/GenBank/DDBJ whole genome shotgun (WGS) entry which is preliminary data.</text>
</comment>
<sequence>MVQVNDQDISEYESLVRQLQGEKSTQQENITMMKVEIEESNELINSLNSKIINYQKQLSLFEEENSEYRNEITNLKSASESQQDSLNSFDTAIDESDEMIKLLANENKMYQNTINKLKEENSLLENKVNAISNENTDGLITISEIESENKEMRKQVELLQSEIKQKHEQIESLKQIQEQKDTEHAQIQAQSRTKEPTNISNEVQKEDDALIVELNYLKAKNLVNDEEIEVLRAENEEYRVLLNLLKKGESQLTGIQNTGYDKKDEGQGVVIYNNAKLEKTLPSDWIARVDNSKTYPQLILKPYNTSKMMQC</sequence>
<dbReference type="AlphaFoldDB" id="A0A081RN45"/>
<feature type="region of interest" description="Disordered" evidence="2">
    <location>
        <begin position="176"/>
        <end position="202"/>
    </location>
</feature>
<keyword evidence="4" id="KW-1185">Reference proteome</keyword>
<feature type="compositionally biased region" description="Polar residues" evidence="2">
    <location>
        <begin position="185"/>
        <end position="202"/>
    </location>
</feature>
<feature type="coiled-coil region" evidence="1">
    <location>
        <begin position="9"/>
        <end position="176"/>
    </location>
</feature>
<reference evidence="3 4" key="1">
    <citation type="submission" date="2014-06" db="EMBL/GenBank/DDBJ databases">
        <authorList>
            <person name="Ngugi D.K."/>
            <person name="Blom J."/>
            <person name="Alam I."/>
            <person name="Rashid M."/>
            <person name="Ba Alawi W."/>
            <person name="Zhang G."/>
            <person name="Hikmawan T."/>
            <person name="Guan Y."/>
            <person name="Antunes A."/>
            <person name="Siam R."/>
            <person name="ElDorry H."/>
            <person name="Bajic V."/>
            <person name="Stingl U."/>
        </authorList>
    </citation>
    <scope>NUCLEOTIDE SEQUENCE [LARGE SCALE GENOMIC DNA]</scope>
    <source>
        <strain evidence="3">SCGC AAA799-N04</strain>
    </source>
</reference>
<name>A0A081RN45_9ARCH</name>
<evidence type="ECO:0000256" key="2">
    <source>
        <dbReference type="SAM" id="MobiDB-lite"/>
    </source>
</evidence>
<evidence type="ECO:0008006" key="5">
    <source>
        <dbReference type="Google" id="ProtNLM"/>
    </source>
</evidence>
<evidence type="ECO:0000256" key="1">
    <source>
        <dbReference type="SAM" id="Coils"/>
    </source>
</evidence>
<organism evidence="3 4">
    <name type="scientific">Marine Group I thaumarchaeote SCGC AAA799-N04</name>
    <dbReference type="NCBI Taxonomy" id="1502293"/>
    <lineage>
        <taxon>Archaea</taxon>
        <taxon>Nitrososphaerota</taxon>
        <taxon>Marine Group I</taxon>
    </lineage>
</organism>
<dbReference type="Proteomes" id="UP000028059">
    <property type="component" value="Unassembled WGS sequence"/>
</dbReference>
<keyword evidence="1" id="KW-0175">Coiled coil</keyword>